<evidence type="ECO:0000313" key="2">
    <source>
        <dbReference type="WBParaSite" id="nRc.2.0.1.t19788-RA"/>
    </source>
</evidence>
<name>A0A915J1L2_ROMCU</name>
<proteinExistence type="predicted"/>
<organism evidence="1 2">
    <name type="scientific">Romanomermis culicivorax</name>
    <name type="common">Nematode worm</name>
    <dbReference type="NCBI Taxonomy" id="13658"/>
    <lineage>
        <taxon>Eukaryota</taxon>
        <taxon>Metazoa</taxon>
        <taxon>Ecdysozoa</taxon>
        <taxon>Nematoda</taxon>
        <taxon>Enoplea</taxon>
        <taxon>Dorylaimia</taxon>
        <taxon>Mermithida</taxon>
        <taxon>Mermithoidea</taxon>
        <taxon>Mermithidae</taxon>
        <taxon>Romanomermis</taxon>
    </lineage>
</organism>
<dbReference type="Proteomes" id="UP000887565">
    <property type="component" value="Unplaced"/>
</dbReference>
<protein>
    <submittedName>
        <fullName evidence="2">Uncharacterized protein</fullName>
    </submittedName>
</protein>
<keyword evidence="1" id="KW-1185">Reference proteome</keyword>
<accession>A0A915J1L2</accession>
<dbReference type="WBParaSite" id="nRc.2.0.1.t19788-RA">
    <property type="protein sequence ID" value="nRc.2.0.1.t19788-RA"/>
    <property type="gene ID" value="nRc.2.0.1.g19788"/>
</dbReference>
<sequence length="190" mass="21588">MIQKPWKKIYDFHVNDRIMALWKNIINVTYHDITPLVNFDRQISMTLDPFRKARNCNFGIYFYLKRTLLKNSITPKKQSIISPSRGDRPVSCWNEMGKKLALAVIDLKTPAESQLILSIFTLPQLIKVTLSPFFSVLASSISTYTADDVHRKPLTSPVSKERLRLSFKGSTCPGPALGIGVVKPHNKFPV</sequence>
<evidence type="ECO:0000313" key="1">
    <source>
        <dbReference type="Proteomes" id="UP000887565"/>
    </source>
</evidence>
<dbReference type="AlphaFoldDB" id="A0A915J1L2"/>
<reference evidence="2" key="1">
    <citation type="submission" date="2022-11" db="UniProtKB">
        <authorList>
            <consortium name="WormBaseParasite"/>
        </authorList>
    </citation>
    <scope>IDENTIFICATION</scope>
</reference>